<evidence type="ECO:0000313" key="3">
    <source>
        <dbReference type="Proteomes" id="UP000241462"/>
    </source>
</evidence>
<name>A0A2T3AM82_9PEZI</name>
<keyword evidence="3" id="KW-1185">Reference proteome</keyword>
<feature type="region of interest" description="Disordered" evidence="1">
    <location>
        <begin position="163"/>
        <end position="210"/>
    </location>
</feature>
<feature type="compositionally biased region" description="Low complexity" evidence="1">
    <location>
        <begin position="179"/>
        <end position="210"/>
    </location>
</feature>
<evidence type="ECO:0000313" key="2">
    <source>
        <dbReference type="EMBL" id="PSS03526.1"/>
    </source>
</evidence>
<feature type="region of interest" description="Disordered" evidence="1">
    <location>
        <begin position="35"/>
        <end position="57"/>
    </location>
</feature>
<dbReference type="EMBL" id="KZ678374">
    <property type="protein sequence ID" value="PSS03526.1"/>
    <property type="molecule type" value="Genomic_DNA"/>
</dbReference>
<dbReference type="OrthoDB" id="3498215at2759"/>
<gene>
    <name evidence="2" type="ORF">BD289DRAFT_153283</name>
</gene>
<evidence type="ECO:0008006" key="4">
    <source>
        <dbReference type="Google" id="ProtNLM"/>
    </source>
</evidence>
<proteinExistence type="predicted"/>
<reference evidence="2 3" key="1">
    <citation type="journal article" date="2018" name="Mycol. Prog.">
        <title>Coniella lustricola, a new species from submerged detritus.</title>
        <authorList>
            <person name="Raudabaugh D.B."/>
            <person name="Iturriaga T."/>
            <person name="Carver A."/>
            <person name="Mondo S."/>
            <person name="Pangilinan J."/>
            <person name="Lipzen A."/>
            <person name="He G."/>
            <person name="Amirebrahimi M."/>
            <person name="Grigoriev I.V."/>
            <person name="Miller A.N."/>
        </authorList>
    </citation>
    <scope>NUCLEOTIDE SEQUENCE [LARGE SCALE GENOMIC DNA]</scope>
    <source>
        <strain evidence="2 3">B22-T-1</strain>
    </source>
</reference>
<dbReference type="AlphaFoldDB" id="A0A2T3AM82"/>
<dbReference type="Proteomes" id="UP000241462">
    <property type="component" value="Unassembled WGS sequence"/>
</dbReference>
<organism evidence="2 3">
    <name type="scientific">Coniella lustricola</name>
    <dbReference type="NCBI Taxonomy" id="2025994"/>
    <lineage>
        <taxon>Eukaryota</taxon>
        <taxon>Fungi</taxon>
        <taxon>Dikarya</taxon>
        <taxon>Ascomycota</taxon>
        <taxon>Pezizomycotina</taxon>
        <taxon>Sordariomycetes</taxon>
        <taxon>Sordariomycetidae</taxon>
        <taxon>Diaporthales</taxon>
        <taxon>Schizoparmaceae</taxon>
        <taxon>Coniella</taxon>
    </lineage>
</organism>
<protein>
    <recommendedName>
        <fullName evidence="4">Zn(2)-C6 fungal-type domain-containing protein</fullName>
    </recommendedName>
</protein>
<dbReference type="InParanoid" id="A0A2T3AM82"/>
<sequence length="468" mass="50232">MLTPGIGSKKLACSKEPDGCVRCEREGIGCHYSVQKQMGRPRKRPNEATNDNPPAQRSAIETGAHALAMIEGNSINVSPVFASMDSEAASFSTTDPVFDTDLVLDWDAMRFLDTMGQDNVPFKHVFSNIAPPTNGVGLGHALQDVHNASYTLGYPSLSESNKSSFPDASLAEPPPIDPALVASASSSTTRTIRAETGASSPTPLSAPRSPPSSCSCLASIYQAMTSVTRLPQQVSNAIQTTRKAMKLAYNTLQCQTCSPPLHECTDCPLTTFQVMMALGTLLPSIAAAYHKILIMVDAETTRAICTHTDLSFSFSEFGGACDHTTTTNDKTEFSNTRAIGTGNQVLSPAEWRNSVRALLKVDVYGGSLQHSSLGQQQQTRIDRLPPFTFNPASSQPPQLSLHSLAQLMDDRSLHRHALIDTMVEAGLAPPMGLCGTPIPHSHSADGRQPKCRKIIAMAREAVERLVIA</sequence>
<evidence type="ECO:0000256" key="1">
    <source>
        <dbReference type="SAM" id="MobiDB-lite"/>
    </source>
</evidence>
<accession>A0A2T3AM82</accession>
<dbReference type="STRING" id="2025994.A0A2T3AM82"/>